<reference evidence="2 3" key="1">
    <citation type="submission" date="2023-03" db="EMBL/GenBank/DDBJ databases">
        <authorList>
            <person name="Pearce D."/>
        </authorList>
    </citation>
    <scope>NUCLEOTIDE SEQUENCE [LARGE SCALE GENOMIC DNA]</scope>
    <source>
        <strain evidence="2">Msz</strain>
    </source>
</reference>
<protein>
    <submittedName>
        <fullName evidence="2">Uncharacterized protein</fullName>
    </submittedName>
</protein>
<dbReference type="Proteomes" id="UP001162030">
    <property type="component" value="Chromosome"/>
</dbReference>
<feature type="compositionally biased region" description="Basic and acidic residues" evidence="1">
    <location>
        <begin position="23"/>
        <end position="32"/>
    </location>
</feature>
<accession>A0ABM9HW15</accession>
<evidence type="ECO:0000313" key="3">
    <source>
        <dbReference type="Proteomes" id="UP001162030"/>
    </source>
</evidence>
<keyword evidence="3" id="KW-1185">Reference proteome</keyword>
<organism evidence="2 3">
    <name type="scientific">Methylocaldum szegediense</name>
    <dbReference type="NCBI Taxonomy" id="73780"/>
    <lineage>
        <taxon>Bacteria</taxon>
        <taxon>Pseudomonadati</taxon>
        <taxon>Pseudomonadota</taxon>
        <taxon>Gammaproteobacteria</taxon>
        <taxon>Methylococcales</taxon>
        <taxon>Methylococcaceae</taxon>
        <taxon>Methylocaldum</taxon>
    </lineage>
</organism>
<evidence type="ECO:0000313" key="2">
    <source>
        <dbReference type="EMBL" id="CAI8721635.1"/>
    </source>
</evidence>
<evidence type="ECO:0000256" key="1">
    <source>
        <dbReference type="SAM" id="MobiDB-lite"/>
    </source>
</evidence>
<feature type="region of interest" description="Disordered" evidence="1">
    <location>
        <begin position="1"/>
        <end position="39"/>
    </location>
</feature>
<gene>
    <name evidence="2" type="ORF">MSZNOR_0104</name>
</gene>
<sequence>MRGGKHDAVPESAKVPGVKKVKEHASYSDRDVGSGNNTG</sequence>
<name>A0ABM9HW15_9GAMM</name>
<proteinExistence type="predicted"/>
<dbReference type="EMBL" id="OX458333">
    <property type="protein sequence ID" value="CAI8721635.1"/>
    <property type="molecule type" value="Genomic_DNA"/>
</dbReference>